<reference evidence="1 2" key="2">
    <citation type="journal article" date="2014" name="Int. J. Syst. Evol. Microbiol.">
        <title>Methanobacterium paludis sp. nov. and a novel strain of Methanobacterium lacus isolated from northern peatlands.</title>
        <authorList>
            <person name="Cadillo-Quiroz H."/>
            <person name="Brauer S.L."/>
            <person name="Goodson N."/>
            <person name="Yavitt J.B."/>
            <person name="Zinder S.H."/>
        </authorList>
    </citation>
    <scope>NUCLEOTIDE SEQUENCE [LARGE SCALE GENOMIC DNA]</scope>
    <source>
        <strain evidence="1 2">AL-21</strain>
    </source>
</reference>
<name>F0TCT3_METLA</name>
<dbReference type="GO" id="GO:0016491">
    <property type="term" value="F:oxidoreductase activity"/>
    <property type="evidence" value="ECO:0007669"/>
    <property type="project" value="TreeGrafter"/>
</dbReference>
<keyword evidence="2" id="KW-1185">Reference proteome</keyword>
<dbReference type="GeneID" id="10278725"/>
<proteinExistence type="predicted"/>
<protein>
    <submittedName>
        <fullName evidence="1">HEAT domain containing protein</fullName>
    </submittedName>
</protein>
<dbReference type="KEGG" id="mel:Metbo_2259"/>
<evidence type="ECO:0000313" key="1">
    <source>
        <dbReference type="EMBL" id="ADZ10473.1"/>
    </source>
</evidence>
<dbReference type="Proteomes" id="UP000007490">
    <property type="component" value="Chromosome"/>
</dbReference>
<dbReference type="Pfam" id="PF13646">
    <property type="entry name" value="HEAT_2"/>
    <property type="match status" value="1"/>
</dbReference>
<organism evidence="1 2">
    <name type="scientific">Methanobacterium lacus (strain AL-21)</name>
    <dbReference type="NCBI Taxonomy" id="877455"/>
    <lineage>
        <taxon>Archaea</taxon>
        <taxon>Methanobacteriati</taxon>
        <taxon>Methanobacteriota</taxon>
        <taxon>Methanomada group</taxon>
        <taxon>Methanobacteria</taxon>
        <taxon>Methanobacteriales</taxon>
        <taxon>Methanobacteriaceae</taxon>
        <taxon>Methanobacterium</taxon>
    </lineage>
</organism>
<dbReference type="PANTHER" id="PTHR12697:SF5">
    <property type="entry name" value="DEOXYHYPUSINE HYDROXYLASE"/>
    <property type="match status" value="1"/>
</dbReference>
<dbReference type="OrthoDB" id="70839at2157"/>
<gene>
    <name evidence="1" type="ordered locus">Metbo_2259</name>
</gene>
<evidence type="ECO:0000313" key="2">
    <source>
        <dbReference type="Proteomes" id="UP000007490"/>
    </source>
</evidence>
<dbReference type="HOGENOM" id="CLU_1106326_0_0_2"/>
<dbReference type="AlphaFoldDB" id="F0TCT3"/>
<accession>F0TCT3</accession>
<reference evidence="2" key="1">
    <citation type="submission" date="2011-02" db="EMBL/GenBank/DDBJ databases">
        <title>Complete sequence of Methanobacterium sp. AL-21.</title>
        <authorList>
            <consortium name="US DOE Joint Genome Institute"/>
            <person name="Lucas S."/>
            <person name="Copeland A."/>
            <person name="Lapidus A."/>
            <person name="Cheng J.-F."/>
            <person name="Goodwin L."/>
            <person name="Pitluck S."/>
            <person name="Chertkov O."/>
            <person name="Detter J.C."/>
            <person name="Han C."/>
            <person name="Tapia R."/>
            <person name="Land M."/>
            <person name="Hauser L."/>
            <person name="Kyrpides N."/>
            <person name="Ivanova N."/>
            <person name="Mikhailova N."/>
            <person name="Pagani I."/>
            <person name="Cadillo-Quiroz H."/>
            <person name="Imachi H."/>
            <person name="Zinder S."/>
            <person name="Liu W."/>
            <person name="Woyke T."/>
        </authorList>
    </citation>
    <scope>NUCLEOTIDE SEQUENCE [LARGE SCALE GENOMIC DNA]</scope>
    <source>
        <strain evidence="2">AL-21</strain>
    </source>
</reference>
<dbReference type="Gene3D" id="1.25.10.10">
    <property type="entry name" value="Leucine-rich Repeat Variant"/>
    <property type="match status" value="1"/>
</dbReference>
<dbReference type="InterPro" id="IPR011989">
    <property type="entry name" value="ARM-like"/>
</dbReference>
<sequence length="269" mass="30893">MGFYDLSKDERSKLVKQIHDEIEESILNAKFDGDGNSSAPEILVQYASNEDGYIRKAAYNAVAKIYLENNDLHKKILTIMAELLNNSNPKVRQTAVYVLGEIGTKDITDILVIFETALTDEHHSVRNAVIGALKRMGQRNPKQTFKFASKHIQSKNPMIRREIVHGIELRGRTHPEEVMPILKKLEYEEDKAVKQMIIHVIGQISYKKGCLEVVVRDLNDWSNKGLVLEAFKEIVEVHENYKFATRTPEQAKNYIKKNLETKNLNLEEF</sequence>
<dbReference type="STRING" id="877455.Metbo_2259"/>
<dbReference type="InterPro" id="IPR016024">
    <property type="entry name" value="ARM-type_fold"/>
</dbReference>
<dbReference type="eggNOG" id="arCOG02966">
    <property type="taxonomic scope" value="Archaea"/>
</dbReference>
<dbReference type="PANTHER" id="PTHR12697">
    <property type="entry name" value="PBS LYASE HEAT-LIKE PROTEIN"/>
    <property type="match status" value="1"/>
</dbReference>
<dbReference type="EMBL" id="CP002551">
    <property type="protein sequence ID" value="ADZ10473.1"/>
    <property type="molecule type" value="Genomic_DNA"/>
</dbReference>
<dbReference type="SUPFAM" id="SSF48371">
    <property type="entry name" value="ARM repeat"/>
    <property type="match status" value="1"/>
</dbReference>
<dbReference type="RefSeq" id="WP_013645824.1">
    <property type="nucleotide sequence ID" value="NC_015216.1"/>
</dbReference>